<reference evidence="3" key="1">
    <citation type="journal article" date="2019" name="Genome Announc.">
        <title>Draft Genome Sequence of Pseudoalteromonas piscicida Strain 36Y ROTHPW, an Hypersaline Seawater Isolate from the South Coast of Sonora, Mexico.</title>
        <authorList>
            <person name="Sanchez-Diaz R."/>
            <person name="Molina-Garza Z.J."/>
            <person name="Cruz-Suarez L.E."/>
            <person name="Selvin J."/>
            <person name="Kiran G.S."/>
            <person name="Ibarra-Gamez J.C."/>
            <person name="Gomez-Gil B."/>
            <person name="Galaviz-Silva L."/>
        </authorList>
    </citation>
    <scope>NUCLEOTIDE SEQUENCE [LARGE SCALE GENOMIC DNA]</scope>
    <source>
        <strain evidence="3">36Y_RITHPW</strain>
    </source>
</reference>
<feature type="transmembrane region" description="Helical" evidence="1">
    <location>
        <begin position="150"/>
        <end position="167"/>
    </location>
</feature>
<evidence type="ECO:0000313" key="2">
    <source>
        <dbReference type="EMBL" id="PCK29660.1"/>
    </source>
</evidence>
<comment type="caution">
    <text evidence="2">The sequence shown here is derived from an EMBL/GenBank/DDBJ whole genome shotgun (WGS) entry which is preliminary data.</text>
</comment>
<name>A0A2A5JJP7_PSEO7</name>
<proteinExistence type="predicted"/>
<sequence>MPALRALKDKFAIFGPGILMATAAIGGSHLVSSTQAGALFGTQLIWLIVAVNLLKYPFFKYAVEYTSHSKQTVVEGYHSHYRFGFKVFVLLNIFAAIVNTAGVLLLTSSLLSYALPFAINIELLSFILLASCLTILLLGHYKILDVTSKWVMIILTLSTIAALAIAATNGPAHAPPSVPTSPYDLALLGFLVALMGWMPAPIEISVINSSWLKTKMMKQKLTNKQILLDFKVGYFVTLGLAVVFCLLGMLMQYGQEKPVELAGVAFSQQLIDMYANTIGEWARWLIAGVAFLCMFGTTITVLDGYSRVLSESLQLTRPSTTKKSYTYILLLQAALGMLVVLFFKADLKSMLMFAMSSAFVTTPVFAWMNLGLVKGEIFTRQPTYTKVLTGLGLVYLIGFALLFVLWRLSL</sequence>
<evidence type="ECO:0000313" key="3">
    <source>
        <dbReference type="Proteomes" id="UP000228621"/>
    </source>
</evidence>
<dbReference type="EMBL" id="NKHF01000107">
    <property type="protein sequence ID" value="PCK29660.1"/>
    <property type="molecule type" value="Genomic_DNA"/>
</dbReference>
<feature type="transmembrane region" description="Helical" evidence="1">
    <location>
        <begin position="349"/>
        <end position="372"/>
    </location>
</feature>
<evidence type="ECO:0008006" key="4">
    <source>
        <dbReference type="Google" id="ProtNLM"/>
    </source>
</evidence>
<feature type="transmembrane region" description="Helical" evidence="1">
    <location>
        <begin position="281"/>
        <end position="305"/>
    </location>
</feature>
<feature type="transmembrane region" description="Helical" evidence="1">
    <location>
        <begin position="12"/>
        <end position="31"/>
    </location>
</feature>
<evidence type="ECO:0000256" key="1">
    <source>
        <dbReference type="SAM" id="Phobius"/>
    </source>
</evidence>
<feature type="transmembrane region" description="Helical" evidence="1">
    <location>
        <begin position="384"/>
        <end position="406"/>
    </location>
</feature>
<feature type="transmembrane region" description="Helical" evidence="1">
    <location>
        <begin position="117"/>
        <end position="138"/>
    </location>
</feature>
<gene>
    <name evidence="2" type="ORF">CEX98_21510</name>
</gene>
<protein>
    <recommendedName>
        <fullName evidence="4">Divalent metal cation transporter</fullName>
    </recommendedName>
</protein>
<feature type="transmembrane region" description="Helical" evidence="1">
    <location>
        <begin position="87"/>
        <end position="111"/>
    </location>
</feature>
<accession>A0A2A5JJP7</accession>
<dbReference type="OrthoDB" id="4858698at2"/>
<keyword evidence="1" id="KW-0472">Membrane</keyword>
<keyword evidence="3" id="KW-1185">Reference proteome</keyword>
<dbReference type="Proteomes" id="UP000228621">
    <property type="component" value="Unassembled WGS sequence"/>
</dbReference>
<organism evidence="2 3">
    <name type="scientific">Pseudoalteromonas piscicida</name>
    <dbReference type="NCBI Taxonomy" id="43662"/>
    <lineage>
        <taxon>Bacteria</taxon>
        <taxon>Pseudomonadati</taxon>
        <taxon>Pseudomonadota</taxon>
        <taxon>Gammaproteobacteria</taxon>
        <taxon>Alteromonadales</taxon>
        <taxon>Pseudoalteromonadaceae</taxon>
        <taxon>Pseudoalteromonas</taxon>
    </lineage>
</organism>
<keyword evidence="1" id="KW-1133">Transmembrane helix</keyword>
<feature type="transmembrane region" description="Helical" evidence="1">
    <location>
        <begin position="232"/>
        <end position="251"/>
    </location>
</feature>
<feature type="transmembrane region" description="Helical" evidence="1">
    <location>
        <begin position="187"/>
        <end position="211"/>
    </location>
</feature>
<feature type="transmembrane region" description="Helical" evidence="1">
    <location>
        <begin position="325"/>
        <end position="343"/>
    </location>
</feature>
<dbReference type="AlphaFoldDB" id="A0A2A5JJP7"/>
<dbReference type="RefSeq" id="WP_099644050.1">
    <property type="nucleotide sequence ID" value="NZ_JAQPZX010000003.1"/>
</dbReference>
<feature type="transmembrane region" description="Helical" evidence="1">
    <location>
        <begin position="37"/>
        <end position="54"/>
    </location>
</feature>
<keyword evidence="1" id="KW-0812">Transmembrane</keyword>